<evidence type="ECO:0000313" key="3">
    <source>
        <dbReference type="Proteomes" id="UP001055439"/>
    </source>
</evidence>
<feature type="coiled-coil region" evidence="1">
    <location>
        <begin position="16"/>
        <end position="68"/>
    </location>
</feature>
<dbReference type="Proteomes" id="UP001055439">
    <property type="component" value="Chromosome 7"/>
</dbReference>
<accession>A0A9E7GVY6</accession>
<dbReference type="AlphaFoldDB" id="A0A9E7GVY6"/>
<dbReference type="PANTHER" id="PTHR37226:SF4">
    <property type="entry name" value="GOLGIN FAMILY A PROTEIN"/>
    <property type="match status" value="1"/>
</dbReference>
<dbReference type="OrthoDB" id="1869333at2759"/>
<keyword evidence="3" id="KW-1185">Reference proteome</keyword>
<evidence type="ECO:0000313" key="2">
    <source>
        <dbReference type="EMBL" id="URE19119.1"/>
    </source>
</evidence>
<organism evidence="2 3">
    <name type="scientific">Musa troglodytarum</name>
    <name type="common">fe'i banana</name>
    <dbReference type="NCBI Taxonomy" id="320322"/>
    <lineage>
        <taxon>Eukaryota</taxon>
        <taxon>Viridiplantae</taxon>
        <taxon>Streptophyta</taxon>
        <taxon>Embryophyta</taxon>
        <taxon>Tracheophyta</taxon>
        <taxon>Spermatophyta</taxon>
        <taxon>Magnoliopsida</taxon>
        <taxon>Liliopsida</taxon>
        <taxon>Zingiberales</taxon>
        <taxon>Musaceae</taxon>
        <taxon>Musa</taxon>
    </lineage>
</organism>
<keyword evidence="1" id="KW-0175">Coiled coil</keyword>
<evidence type="ECO:0000256" key="1">
    <source>
        <dbReference type="SAM" id="Coils"/>
    </source>
</evidence>
<proteinExistence type="predicted"/>
<reference evidence="2" key="1">
    <citation type="submission" date="2022-05" db="EMBL/GenBank/DDBJ databases">
        <title>The Musa troglodytarum L. genome provides insights into the mechanism of non-climacteric behaviour and enrichment of carotenoids.</title>
        <authorList>
            <person name="Wang J."/>
        </authorList>
    </citation>
    <scope>NUCLEOTIDE SEQUENCE</scope>
    <source>
        <tissue evidence="2">Leaf</tissue>
    </source>
</reference>
<gene>
    <name evidence="2" type="ORF">MUK42_10722</name>
</gene>
<name>A0A9E7GVY6_9LILI</name>
<dbReference type="PANTHER" id="PTHR37226">
    <property type="entry name" value="GOLGIN FAMILY A PROTEIN"/>
    <property type="match status" value="1"/>
</dbReference>
<sequence length="222" mass="26589">MGGVISRCCNNSHESNEELRGRVVVLEEEIREMKRARERDAWAYEQCLADFASKEEEWKREIRKKQEEAMLRKMSKEDRRRPCLEICEDDKERHFLVECMEEEQARREEAVAKWKQLYLTIKTELDDLIQRTREGERFGWGAEESMMEQLQKDLRDREESMETLRSHIAVMAKEASKKDREIDILRQSLRILSCRQKGVGRMNLPRGFLLIGRRQRSVNLRI</sequence>
<protein>
    <submittedName>
        <fullName evidence="2">Uncharacterized protein</fullName>
    </submittedName>
</protein>
<dbReference type="EMBL" id="CP097509">
    <property type="protein sequence ID" value="URE19119.1"/>
    <property type="molecule type" value="Genomic_DNA"/>
</dbReference>